<accession>A0A699UWK9</accession>
<evidence type="ECO:0000313" key="2">
    <source>
        <dbReference type="EMBL" id="GFD25559.1"/>
    </source>
</evidence>
<name>A0A699UWK9_TANCI</name>
<evidence type="ECO:0000256" key="1">
    <source>
        <dbReference type="SAM" id="MobiDB-lite"/>
    </source>
</evidence>
<organism evidence="2">
    <name type="scientific">Tanacetum cinerariifolium</name>
    <name type="common">Dalmatian daisy</name>
    <name type="synonym">Chrysanthemum cinerariifolium</name>
    <dbReference type="NCBI Taxonomy" id="118510"/>
    <lineage>
        <taxon>Eukaryota</taxon>
        <taxon>Viridiplantae</taxon>
        <taxon>Streptophyta</taxon>
        <taxon>Embryophyta</taxon>
        <taxon>Tracheophyta</taxon>
        <taxon>Spermatophyta</taxon>
        <taxon>Magnoliopsida</taxon>
        <taxon>eudicotyledons</taxon>
        <taxon>Gunneridae</taxon>
        <taxon>Pentapetalae</taxon>
        <taxon>asterids</taxon>
        <taxon>campanulids</taxon>
        <taxon>Asterales</taxon>
        <taxon>Asteraceae</taxon>
        <taxon>Asteroideae</taxon>
        <taxon>Anthemideae</taxon>
        <taxon>Anthemidinae</taxon>
        <taxon>Tanacetum</taxon>
    </lineage>
</organism>
<proteinExistence type="predicted"/>
<feature type="non-terminal residue" evidence="2">
    <location>
        <position position="1"/>
    </location>
</feature>
<feature type="compositionally biased region" description="Polar residues" evidence="1">
    <location>
        <begin position="1"/>
        <end position="18"/>
    </location>
</feature>
<dbReference type="AlphaFoldDB" id="A0A699UWK9"/>
<feature type="region of interest" description="Disordered" evidence="1">
    <location>
        <begin position="1"/>
        <end position="23"/>
    </location>
</feature>
<protein>
    <submittedName>
        <fullName evidence="2">Uncharacterized protein</fullName>
    </submittedName>
</protein>
<comment type="caution">
    <text evidence="2">The sequence shown here is derived from an EMBL/GenBank/DDBJ whole genome shotgun (WGS) entry which is preliminary data.</text>
</comment>
<gene>
    <name evidence="2" type="ORF">Tci_897528</name>
</gene>
<sequence>EYASSDPDSSVETTTSMSALVEDAPKVVNEPKVWNDVPIIEEYESDSDDDSVSNL</sequence>
<dbReference type="EMBL" id="BKCJ011361623">
    <property type="protein sequence ID" value="GFD25559.1"/>
    <property type="molecule type" value="Genomic_DNA"/>
</dbReference>
<reference evidence="2" key="1">
    <citation type="journal article" date="2019" name="Sci. Rep.">
        <title>Draft genome of Tanacetum cinerariifolium, the natural source of mosquito coil.</title>
        <authorList>
            <person name="Yamashiro T."/>
            <person name="Shiraishi A."/>
            <person name="Satake H."/>
            <person name="Nakayama K."/>
        </authorList>
    </citation>
    <scope>NUCLEOTIDE SEQUENCE</scope>
</reference>